<protein>
    <submittedName>
        <fullName evidence="1">Uncharacterized protein</fullName>
    </submittedName>
</protein>
<comment type="caution">
    <text evidence="1">The sequence shown here is derived from an EMBL/GenBank/DDBJ whole genome shotgun (WGS) entry which is preliminary data.</text>
</comment>
<keyword evidence="2" id="KW-1185">Reference proteome</keyword>
<reference evidence="1" key="1">
    <citation type="submission" date="2021-01" db="EMBL/GenBank/DDBJ databases">
        <title>Whole genome shotgun sequence of Virgisporangium aliadipatigenens NBRC 105644.</title>
        <authorList>
            <person name="Komaki H."/>
            <person name="Tamura T."/>
        </authorList>
    </citation>
    <scope>NUCLEOTIDE SEQUENCE</scope>
    <source>
        <strain evidence="1">NBRC 105644</strain>
    </source>
</reference>
<evidence type="ECO:0000313" key="1">
    <source>
        <dbReference type="EMBL" id="GIJ43280.1"/>
    </source>
</evidence>
<evidence type="ECO:0000313" key="2">
    <source>
        <dbReference type="Proteomes" id="UP000619260"/>
    </source>
</evidence>
<dbReference type="RefSeq" id="WP_203896882.1">
    <property type="nucleotide sequence ID" value="NZ_BOPF01000002.1"/>
</dbReference>
<gene>
    <name evidence="1" type="ORF">Val02_01660</name>
</gene>
<sequence length="151" mass="16521">MSTPAVLHATRPRFLGTSDVDGWRLKTYWVSPGFRPPSGLLAQARRRAVEVLPERPDREGAYGVGFLVVEVSACRLLAQVNWWVRPDELYQRSFAALPGFPQSLELLATATIGGTSELAVTAHEAAAWHRRVLANPAGPDIDGYLGDVLTQ</sequence>
<dbReference type="AlphaFoldDB" id="A0A8J3YFT6"/>
<organism evidence="1 2">
    <name type="scientific">Virgisporangium aliadipatigenens</name>
    <dbReference type="NCBI Taxonomy" id="741659"/>
    <lineage>
        <taxon>Bacteria</taxon>
        <taxon>Bacillati</taxon>
        <taxon>Actinomycetota</taxon>
        <taxon>Actinomycetes</taxon>
        <taxon>Micromonosporales</taxon>
        <taxon>Micromonosporaceae</taxon>
        <taxon>Virgisporangium</taxon>
    </lineage>
</organism>
<accession>A0A8J3YFT6</accession>
<dbReference type="Proteomes" id="UP000619260">
    <property type="component" value="Unassembled WGS sequence"/>
</dbReference>
<dbReference type="EMBL" id="BOPF01000002">
    <property type="protein sequence ID" value="GIJ43280.1"/>
    <property type="molecule type" value="Genomic_DNA"/>
</dbReference>
<name>A0A8J3YFT6_9ACTN</name>
<proteinExistence type="predicted"/>